<evidence type="ECO:0000256" key="2">
    <source>
        <dbReference type="ARBA" id="ARBA00008856"/>
    </source>
</evidence>
<dbReference type="InterPro" id="IPR026147">
    <property type="entry name" value="Rab3GAP1_conserved"/>
</dbReference>
<accession>A0AAW2YL81</accession>
<evidence type="ECO:0000313" key="9">
    <source>
        <dbReference type="Proteomes" id="UP001431209"/>
    </source>
</evidence>
<dbReference type="PANTHER" id="PTHR21422">
    <property type="entry name" value="RAB3 GTPASE-ACTIVATING PROTEIN CATALYTIC SUBUNIT"/>
    <property type="match status" value="1"/>
</dbReference>
<dbReference type="GO" id="GO:0005096">
    <property type="term" value="F:GTPase activator activity"/>
    <property type="evidence" value="ECO:0007669"/>
    <property type="project" value="UniProtKB-KW"/>
</dbReference>
<dbReference type="Proteomes" id="UP001431209">
    <property type="component" value="Unassembled WGS sequence"/>
</dbReference>
<sequence>MMSQSEQESVFDIHDFSTASDFEKLIDNLEQIIQEWTKEFFQWKKNSKQGHAFIKQESIKYCGSKYEVVYCNWNGNNTENFEEDAQDDSFGAIERTLLDDSGDFSSFCHQFTRWYGIDEFMLLSCTDASKNIRQVFPIHEPLVLKNAPKVSLSETKMLQSAMSVALDNTPLRMNKQDSNWSVPVFVTVNKPQDDEHFGKWRSGQTIVRLRSEVVRTSVPPLYTKVSGLMDLFCLSMGRHLTLRDLLGRVTLSAQYTYIINGSTWNDSFEEVDLCVSKYYISTTFHTDMQTIESSHTELLDVNKSEEFKIRAALNNKFSAIRSEQLEHLINDIYVDAMKDVSKMEPDTCSPSSDGSLLGKLAIAPNTAQIKEQSIEEDFKSEEIYNMIHDMFDLEKLNTFDQHSKPLGKSCQRGSLISRFCHYAIRLEQWDEVRQLWKIFVKVLNEFWEEACSESLETSTPRTNDFQYIPYTKNEIDWASCLLEQKVNMLNICCSAQASKSNQNVKQVENVIRLNNGKKIKIPTTQKAPSKTEDMIMEEQMALSKLDADTRTLVQSASLKSDMQAFKSVNDEHVTFEDFLSWYSPRDVLEDGSLSLRMQQEGNVWHKTWEQSLPVGVQYQKSLFEHEKQAEIVVHELETLDIANYIIQIMYCSFATLYYDLEAYWNEFIQGINVTIPSVTSALKDLHKDLENVLSSQSMTSSHPFADLCSKFSKVESLISQAVSHVKIFGGLPSCDLLIRNLLQNPSREFILKGDQDRDHILAIIRPTPDAREYKFRCMAPRPYLSSKHSAQSMYVMYSNEEFRICTALSEQIPI</sequence>
<dbReference type="EMBL" id="JAOPGA020000309">
    <property type="protein sequence ID" value="KAL0478083.1"/>
    <property type="molecule type" value="Genomic_DNA"/>
</dbReference>
<comment type="caution">
    <text evidence="8">The sequence shown here is derived from an EMBL/GenBank/DDBJ whole genome shotgun (WGS) entry which is preliminary data.</text>
</comment>
<comment type="subcellular location">
    <subcellularLocation>
        <location evidence="1">Cytoplasm</location>
    </subcellularLocation>
</comment>
<feature type="domain" description="Rab3GAP catalytic subunit conserved" evidence="7">
    <location>
        <begin position="500"/>
        <end position="637"/>
    </location>
</feature>
<dbReference type="GO" id="GO:0005737">
    <property type="term" value="C:cytoplasm"/>
    <property type="evidence" value="ECO:0007669"/>
    <property type="project" value="UniProtKB-SubCell"/>
</dbReference>
<keyword evidence="5" id="KW-0963">Cytoplasm</keyword>
<evidence type="ECO:0000256" key="5">
    <source>
        <dbReference type="ARBA" id="ARBA00022490"/>
    </source>
</evidence>
<dbReference type="AlphaFoldDB" id="A0AAW2YL81"/>
<keyword evidence="9" id="KW-1185">Reference proteome</keyword>
<proteinExistence type="inferred from homology"/>
<evidence type="ECO:0000256" key="4">
    <source>
        <dbReference type="ARBA" id="ARBA00022468"/>
    </source>
</evidence>
<feature type="coiled-coil region" evidence="6">
    <location>
        <begin position="19"/>
        <end position="46"/>
    </location>
</feature>
<comment type="similarity">
    <text evidence="2">Belongs to the Rab3-GAP catalytic subunit family.</text>
</comment>
<name>A0AAW2YL81_9EUKA</name>
<dbReference type="Pfam" id="PF13890">
    <property type="entry name" value="Rab3-GTPase_cat"/>
    <property type="match status" value="1"/>
</dbReference>
<evidence type="ECO:0000313" key="8">
    <source>
        <dbReference type="EMBL" id="KAL0478083.1"/>
    </source>
</evidence>
<evidence type="ECO:0000256" key="1">
    <source>
        <dbReference type="ARBA" id="ARBA00004496"/>
    </source>
</evidence>
<protein>
    <recommendedName>
        <fullName evidence="3">Rab3 GTPase-activating protein catalytic subunit</fullName>
    </recommendedName>
</protein>
<gene>
    <name evidence="8" type="ORF">AKO1_010781</name>
</gene>
<evidence type="ECO:0000256" key="6">
    <source>
        <dbReference type="SAM" id="Coils"/>
    </source>
</evidence>
<evidence type="ECO:0000256" key="3">
    <source>
        <dbReference type="ARBA" id="ARBA00015817"/>
    </source>
</evidence>
<keyword evidence="6" id="KW-0175">Coiled coil</keyword>
<keyword evidence="4" id="KW-0343">GTPase activation</keyword>
<dbReference type="InterPro" id="IPR045700">
    <property type="entry name" value="Rab3GAP1"/>
</dbReference>
<dbReference type="PANTHER" id="PTHR21422:SF9">
    <property type="entry name" value="RAB3 GTPASE-ACTIVATING PROTEIN CATALYTIC SUBUNIT"/>
    <property type="match status" value="1"/>
</dbReference>
<reference evidence="8 9" key="1">
    <citation type="submission" date="2024-03" db="EMBL/GenBank/DDBJ databases">
        <title>The Acrasis kona genome and developmental transcriptomes reveal deep origins of eukaryotic multicellular pathways.</title>
        <authorList>
            <person name="Sheikh S."/>
            <person name="Fu C.-J."/>
            <person name="Brown M.W."/>
            <person name="Baldauf S.L."/>
        </authorList>
    </citation>
    <scope>NUCLEOTIDE SEQUENCE [LARGE SCALE GENOMIC DNA]</scope>
    <source>
        <strain evidence="8 9">ATCC MYA-3509</strain>
    </source>
</reference>
<organism evidence="8 9">
    <name type="scientific">Acrasis kona</name>
    <dbReference type="NCBI Taxonomy" id="1008807"/>
    <lineage>
        <taxon>Eukaryota</taxon>
        <taxon>Discoba</taxon>
        <taxon>Heterolobosea</taxon>
        <taxon>Tetramitia</taxon>
        <taxon>Eutetramitia</taxon>
        <taxon>Acrasidae</taxon>
        <taxon>Acrasis</taxon>
    </lineage>
</organism>
<evidence type="ECO:0000259" key="7">
    <source>
        <dbReference type="Pfam" id="PF13890"/>
    </source>
</evidence>